<organism evidence="3 4">
    <name type="scientific">Oryctes borbonicus</name>
    <dbReference type="NCBI Taxonomy" id="1629725"/>
    <lineage>
        <taxon>Eukaryota</taxon>
        <taxon>Metazoa</taxon>
        <taxon>Ecdysozoa</taxon>
        <taxon>Arthropoda</taxon>
        <taxon>Hexapoda</taxon>
        <taxon>Insecta</taxon>
        <taxon>Pterygota</taxon>
        <taxon>Neoptera</taxon>
        <taxon>Endopterygota</taxon>
        <taxon>Coleoptera</taxon>
        <taxon>Polyphaga</taxon>
        <taxon>Scarabaeiformia</taxon>
        <taxon>Scarabaeidae</taxon>
        <taxon>Dynastinae</taxon>
        <taxon>Oryctes</taxon>
    </lineage>
</organism>
<comment type="similarity">
    <text evidence="1">Belongs to the peptidase S33 family.</text>
</comment>
<keyword evidence="4" id="KW-1185">Reference proteome</keyword>
<evidence type="ECO:0000313" key="3">
    <source>
        <dbReference type="EMBL" id="KRT86649.1"/>
    </source>
</evidence>
<dbReference type="GO" id="GO:0004301">
    <property type="term" value="F:epoxide hydrolase activity"/>
    <property type="evidence" value="ECO:0007669"/>
    <property type="project" value="TreeGrafter"/>
</dbReference>
<dbReference type="PANTHER" id="PTHR21661">
    <property type="entry name" value="EPOXIDE HYDROLASE 1-RELATED"/>
    <property type="match status" value="1"/>
</dbReference>
<reference evidence="3 4" key="1">
    <citation type="submission" date="2015-09" db="EMBL/GenBank/DDBJ databases">
        <title>Draft genome of the scarab beetle Oryctes borbonicus.</title>
        <authorList>
            <person name="Meyer J.M."/>
            <person name="Markov G.V."/>
            <person name="Baskaran P."/>
            <person name="Herrmann M."/>
            <person name="Sommer R.J."/>
            <person name="Roedelsperger C."/>
        </authorList>
    </citation>
    <scope>NUCLEOTIDE SEQUENCE [LARGE SCALE GENOMIC DNA]</scope>
    <source>
        <strain evidence="3">OB123</strain>
        <tissue evidence="3">Whole animal</tissue>
    </source>
</reference>
<proteinExistence type="inferred from homology"/>
<keyword evidence="2" id="KW-0378">Hydrolase</keyword>
<dbReference type="Proteomes" id="UP000051574">
    <property type="component" value="Unassembled WGS sequence"/>
</dbReference>
<evidence type="ECO:0000256" key="1">
    <source>
        <dbReference type="ARBA" id="ARBA00010088"/>
    </source>
</evidence>
<dbReference type="OrthoDB" id="7130006at2759"/>
<name>A0A0T6BH59_9SCAR</name>
<dbReference type="AlphaFoldDB" id="A0A0T6BH59"/>
<dbReference type="EMBL" id="LJIG01000291">
    <property type="protein sequence ID" value="KRT86649.1"/>
    <property type="molecule type" value="Genomic_DNA"/>
</dbReference>
<evidence type="ECO:0008006" key="5">
    <source>
        <dbReference type="Google" id="ProtNLM"/>
    </source>
</evidence>
<protein>
    <recommendedName>
        <fullName evidence="5">Epoxide hydrolase</fullName>
    </recommendedName>
</protein>
<comment type="caution">
    <text evidence="3">The sequence shown here is derived from an EMBL/GenBank/DDBJ whole genome shotgun (WGS) entry which is preliminary data.</text>
</comment>
<feature type="non-terminal residue" evidence="3">
    <location>
        <position position="1"/>
    </location>
</feature>
<dbReference type="InterPro" id="IPR029058">
    <property type="entry name" value="AB_hydrolase_fold"/>
</dbReference>
<gene>
    <name evidence="3" type="ORF">AMK59_2988</name>
</gene>
<dbReference type="SUPFAM" id="SSF53474">
    <property type="entry name" value="alpha/beta-Hydrolases"/>
    <property type="match status" value="1"/>
</dbReference>
<sequence>CVQPLGTAIANSPVGLAAYLLEKFSTLANAAYKDRDDAGLLERYTYDKLIDNLMLYWITNSITSASRIYYEGTTKEQSDLQLADIPIDPTIPCAVARFPNEVFFQPDYILRDKFPNLIQSTDFNEGGHFAAMENGLAEPFAQDIFSAVNKMRDLSKGVNKN</sequence>
<evidence type="ECO:0000313" key="4">
    <source>
        <dbReference type="Proteomes" id="UP000051574"/>
    </source>
</evidence>
<dbReference type="Gene3D" id="3.40.50.1820">
    <property type="entry name" value="alpha/beta hydrolase"/>
    <property type="match status" value="1"/>
</dbReference>
<dbReference type="PANTHER" id="PTHR21661:SF35">
    <property type="entry name" value="EPOXIDE HYDROLASE"/>
    <property type="match status" value="1"/>
</dbReference>
<accession>A0A0T6BH59</accession>
<dbReference type="GO" id="GO:0097176">
    <property type="term" value="P:epoxide metabolic process"/>
    <property type="evidence" value="ECO:0007669"/>
    <property type="project" value="TreeGrafter"/>
</dbReference>
<evidence type="ECO:0000256" key="2">
    <source>
        <dbReference type="ARBA" id="ARBA00022801"/>
    </source>
</evidence>